<reference evidence="3" key="1">
    <citation type="submission" date="2017-02" db="UniProtKB">
        <authorList>
            <consortium name="WormBaseParasite"/>
        </authorList>
    </citation>
    <scope>IDENTIFICATION</scope>
</reference>
<accession>A0A0N4VXN8</accession>
<dbReference type="OrthoDB" id="9995434at2759"/>
<dbReference type="PANTHER" id="PTHR43763">
    <property type="entry name" value="XAA-PRO AMINOPEPTIDASE 1"/>
    <property type="match status" value="1"/>
</dbReference>
<dbReference type="InterPro" id="IPR050422">
    <property type="entry name" value="X-Pro_aminopeptidase_P"/>
</dbReference>
<sequence length="243" mass="27820">MVELGVLSPIILSPDEHGCPVKDKLTDLRKRIAQKKCDSIILSALDDIMCEWRLRLLNIRGFDIKYNPLAYSYVLVTPSEVHLFMDKADDVVRNSYLTVLQLGFPFGKLFYSAVRKYLESEGVTLHPYADAYDFMTKWYEQQAGLNKHKPRVFVPRNTNYLFGQIFETSAVVDGSPVQVMKGVKNPVELEGMRNSHIRDSAALVSFLMWLEMEILEGRLYSEIEVASKIESMRAALDKYVGLR</sequence>
<protein>
    <submittedName>
        <fullName evidence="3">WYL domain-containing protein</fullName>
    </submittedName>
</protein>
<dbReference type="STRING" id="6290.A0A0N4VXN8"/>
<dbReference type="PANTHER" id="PTHR43763:SF6">
    <property type="entry name" value="XAA-PRO AMINOPEPTIDASE 1"/>
    <property type="match status" value="1"/>
</dbReference>
<gene>
    <name evidence="1" type="ORF">HPLM_LOCUS2057</name>
</gene>
<dbReference type="Pfam" id="PF16189">
    <property type="entry name" value="Creatinase_N_2"/>
    <property type="match status" value="1"/>
</dbReference>
<dbReference type="Gene3D" id="3.40.350.10">
    <property type="entry name" value="Creatinase/prolidase N-terminal domain"/>
    <property type="match status" value="1"/>
</dbReference>
<dbReference type="AlphaFoldDB" id="A0A0N4VXN8"/>
<evidence type="ECO:0000313" key="2">
    <source>
        <dbReference type="Proteomes" id="UP000268014"/>
    </source>
</evidence>
<dbReference type="Proteomes" id="UP000268014">
    <property type="component" value="Unassembled WGS sequence"/>
</dbReference>
<evidence type="ECO:0000313" key="3">
    <source>
        <dbReference type="WBParaSite" id="HPLM_0000205801-mRNA-1"/>
    </source>
</evidence>
<proteinExistence type="predicted"/>
<dbReference type="OMA" id="SHESTQI"/>
<organism evidence="3">
    <name type="scientific">Haemonchus placei</name>
    <name type="common">Barber's pole worm</name>
    <dbReference type="NCBI Taxonomy" id="6290"/>
    <lineage>
        <taxon>Eukaryota</taxon>
        <taxon>Metazoa</taxon>
        <taxon>Ecdysozoa</taxon>
        <taxon>Nematoda</taxon>
        <taxon>Chromadorea</taxon>
        <taxon>Rhabditida</taxon>
        <taxon>Rhabditina</taxon>
        <taxon>Rhabditomorpha</taxon>
        <taxon>Strongyloidea</taxon>
        <taxon>Trichostrongylidae</taxon>
        <taxon>Haemonchus</taxon>
    </lineage>
</organism>
<dbReference type="InterPro" id="IPR036005">
    <property type="entry name" value="Creatinase/aminopeptidase-like"/>
</dbReference>
<dbReference type="Gene3D" id="3.90.230.10">
    <property type="entry name" value="Creatinase/methionine aminopeptidase superfamily"/>
    <property type="match status" value="1"/>
</dbReference>
<dbReference type="EMBL" id="UZAF01003560">
    <property type="protein sequence ID" value="VDO12761.1"/>
    <property type="molecule type" value="Genomic_DNA"/>
</dbReference>
<dbReference type="InterPro" id="IPR029149">
    <property type="entry name" value="Creatin/AminoP/Spt16_N"/>
</dbReference>
<keyword evidence="2" id="KW-1185">Reference proteome</keyword>
<name>A0A0N4VXN8_HAEPC</name>
<reference evidence="1 2" key="2">
    <citation type="submission" date="2018-11" db="EMBL/GenBank/DDBJ databases">
        <authorList>
            <consortium name="Pathogen Informatics"/>
        </authorList>
    </citation>
    <scope>NUCLEOTIDE SEQUENCE [LARGE SCALE GENOMIC DNA]</scope>
    <source>
        <strain evidence="1 2">MHpl1</strain>
    </source>
</reference>
<dbReference type="WBParaSite" id="HPLM_0000205801-mRNA-1">
    <property type="protein sequence ID" value="HPLM_0000205801-mRNA-1"/>
    <property type="gene ID" value="HPLM_0000205801"/>
</dbReference>
<evidence type="ECO:0000313" key="1">
    <source>
        <dbReference type="EMBL" id="VDO12761.1"/>
    </source>
</evidence>